<feature type="compositionally biased region" description="Basic and acidic residues" evidence="1">
    <location>
        <begin position="232"/>
        <end position="247"/>
    </location>
</feature>
<dbReference type="EMBL" id="JANVFO010000006">
    <property type="protein sequence ID" value="KAJ3736158.1"/>
    <property type="molecule type" value="Genomic_DNA"/>
</dbReference>
<comment type="caution">
    <text evidence="2">The sequence shown here is derived from an EMBL/GenBank/DDBJ whole genome shotgun (WGS) entry which is preliminary data.</text>
</comment>
<feature type="compositionally biased region" description="Basic and acidic residues" evidence="1">
    <location>
        <begin position="19"/>
        <end position="37"/>
    </location>
</feature>
<sequence length="247" mass="28773">MSPPSSKDNSPSDDEERAEELRLQKKREEREKREAERKKGKKKKLRRNEKRKSNRKEKKRRRRKSAKKKKKRTEQNLKSSHRRGFLPKVGKKRKRIAMIASNGDPEGDDPNPGDDGEDSESESDEYKEQQDEDEEESEKATTPTPTPNPTPRKALKKARVKCSLVGNERTIRRSKRLKREDSMVASTSSGRFDALEESNRELSRRLSLMEDMVRFIVQTIRPVDANEESEEDRVRRTGDVKGKGRKE</sequence>
<protein>
    <submittedName>
        <fullName evidence="2">Uncharacterized protein</fullName>
    </submittedName>
</protein>
<reference evidence="2" key="2">
    <citation type="journal article" date="2023" name="Proc. Natl. Acad. Sci. U.S.A.">
        <title>A global phylogenomic analysis of the shiitake genus Lentinula.</title>
        <authorList>
            <person name="Sierra-Patev S."/>
            <person name="Min B."/>
            <person name="Naranjo-Ortiz M."/>
            <person name="Looney B."/>
            <person name="Konkel Z."/>
            <person name="Slot J.C."/>
            <person name="Sakamoto Y."/>
            <person name="Steenwyk J.L."/>
            <person name="Rokas A."/>
            <person name="Carro J."/>
            <person name="Camarero S."/>
            <person name="Ferreira P."/>
            <person name="Molpeceres G."/>
            <person name="Ruiz-Duenas F.J."/>
            <person name="Serrano A."/>
            <person name="Henrissat B."/>
            <person name="Drula E."/>
            <person name="Hughes K.W."/>
            <person name="Mata J.L."/>
            <person name="Ishikawa N.K."/>
            <person name="Vargas-Isla R."/>
            <person name="Ushijima S."/>
            <person name="Smith C.A."/>
            <person name="Donoghue J."/>
            <person name="Ahrendt S."/>
            <person name="Andreopoulos W."/>
            <person name="He G."/>
            <person name="LaButti K."/>
            <person name="Lipzen A."/>
            <person name="Ng V."/>
            <person name="Riley R."/>
            <person name="Sandor L."/>
            <person name="Barry K."/>
            <person name="Martinez A.T."/>
            <person name="Xiao Y."/>
            <person name="Gibbons J.G."/>
            <person name="Terashima K."/>
            <person name="Grigoriev I.V."/>
            <person name="Hibbett D."/>
        </authorList>
    </citation>
    <scope>NUCLEOTIDE SEQUENCE</scope>
    <source>
        <strain evidence="2">ET3784</strain>
    </source>
</reference>
<dbReference type="AlphaFoldDB" id="A0AA38N4M1"/>
<reference evidence="2" key="1">
    <citation type="submission" date="2022-08" db="EMBL/GenBank/DDBJ databases">
        <authorList>
            <consortium name="DOE Joint Genome Institute"/>
            <person name="Min B."/>
            <person name="Sierra-Patev S."/>
            <person name="Naranjo-Ortiz M."/>
            <person name="Looney B."/>
            <person name="Konkel Z."/>
            <person name="Slot J.C."/>
            <person name="Sakamoto Y."/>
            <person name="Steenwyk J.L."/>
            <person name="Rokas A."/>
            <person name="Carro J."/>
            <person name="Camarero S."/>
            <person name="Ferreira P."/>
            <person name="Molpeceres G."/>
            <person name="Ruiz-duenas F.J."/>
            <person name="Serrano A."/>
            <person name="Henrissat B."/>
            <person name="Drula E."/>
            <person name="Hughes K.W."/>
            <person name="Mata J.L."/>
            <person name="Ishikawa N.K."/>
            <person name="Vargas-Isla R."/>
            <person name="Ushijima S."/>
            <person name="Smith C.A."/>
            <person name="Ahrendt S."/>
            <person name="Andreopoulos W."/>
            <person name="He G."/>
            <person name="LaButti K."/>
            <person name="Lipzen A."/>
            <person name="Ng V."/>
            <person name="Riley R."/>
            <person name="Sandor L."/>
            <person name="Barry K."/>
            <person name="Martinez A.T."/>
            <person name="Xiao Y."/>
            <person name="Gibbons J.G."/>
            <person name="Terashima K."/>
            <person name="Hibbett D.S."/>
            <person name="Grigoriev I.V."/>
        </authorList>
    </citation>
    <scope>NUCLEOTIDE SEQUENCE</scope>
    <source>
        <strain evidence="2">ET3784</strain>
    </source>
</reference>
<feature type="region of interest" description="Disordered" evidence="1">
    <location>
        <begin position="1"/>
        <end position="197"/>
    </location>
</feature>
<feature type="region of interest" description="Disordered" evidence="1">
    <location>
        <begin position="225"/>
        <end position="247"/>
    </location>
</feature>
<evidence type="ECO:0000256" key="1">
    <source>
        <dbReference type="SAM" id="MobiDB-lite"/>
    </source>
</evidence>
<keyword evidence="3" id="KW-1185">Reference proteome</keyword>
<organism evidence="2 3">
    <name type="scientific">Lentinula guzmanii</name>
    <dbReference type="NCBI Taxonomy" id="2804957"/>
    <lineage>
        <taxon>Eukaryota</taxon>
        <taxon>Fungi</taxon>
        <taxon>Dikarya</taxon>
        <taxon>Basidiomycota</taxon>
        <taxon>Agaricomycotina</taxon>
        <taxon>Agaricomycetes</taxon>
        <taxon>Agaricomycetidae</taxon>
        <taxon>Agaricales</taxon>
        <taxon>Marasmiineae</taxon>
        <taxon>Omphalotaceae</taxon>
        <taxon>Lentinula</taxon>
    </lineage>
</organism>
<proteinExistence type="predicted"/>
<name>A0AA38N4M1_9AGAR</name>
<gene>
    <name evidence="2" type="ORF">DFJ43DRAFT_1150454</name>
</gene>
<feature type="compositionally biased region" description="Basic residues" evidence="1">
    <location>
        <begin position="38"/>
        <end position="72"/>
    </location>
</feature>
<evidence type="ECO:0000313" key="3">
    <source>
        <dbReference type="Proteomes" id="UP001176059"/>
    </source>
</evidence>
<evidence type="ECO:0000313" key="2">
    <source>
        <dbReference type="EMBL" id="KAJ3736158.1"/>
    </source>
</evidence>
<dbReference type="Proteomes" id="UP001176059">
    <property type="component" value="Unassembled WGS sequence"/>
</dbReference>
<accession>A0AA38N4M1</accession>
<feature type="compositionally biased region" description="Basic residues" evidence="1">
    <location>
        <begin position="79"/>
        <end position="96"/>
    </location>
</feature>
<feature type="compositionally biased region" description="Acidic residues" evidence="1">
    <location>
        <begin position="105"/>
        <end position="123"/>
    </location>
</feature>